<dbReference type="HOGENOM" id="CLU_1473543_0_0_6"/>
<dbReference type="InterPro" id="IPR000182">
    <property type="entry name" value="GNAT_dom"/>
</dbReference>
<dbReference type="KEGG" id="gsn:YC6258_01707"/>
<dbReference type="PANTHER" id="PTHR43328">
    <property type="entry name" value="ACETYLTRANSFERASE-RELATED"/>
    <property type="match status" value="1"/>
</dbReference>
<protein>
    <submittedName>
        <fullName evidence="2">Acetyltransferase, including N-acetylase of ribosomal protein</fullName>
    </submittedName>
</protein>
<name>A0A0C5V2R1_9GAMM</name>
<dbReference type="EMBL" id="CP007142">
    <property type="protein sequence ID" value="AJQ93755.1"/>
    <property type="molecule type" value="Genomic_DNA"/>
</dbReference>
<proteinExistence type="predicted"/>
<dbReference type="SUPFAM" id="SSF55729">
    <property type="entry name" value="Acyl-CoA N-acyltransferases (Nat)"/>
    <property type="match status" value="1"/>
</dbReference>
<evidence type="ECO:0000259" key="1">
    <source>
        <dbReference type="PROSITE" id="PS51186"/>
    </source>
</evidence>
<dbReference type="InterPro" id="IPR016181">
    <property type="entry name" value="Acyl_CoA_acyltransferase"/>
</dbReference>
<dbReference type="RefSeq" id="WP_044616446.1">
    <property type="nucleotide sequence ID" value="NZ_CP007142.1"/>
</dbReference>
<dbReference type="CDD" id="cd04301">
    <property type="entry name" value="NAT_SF"/>
    <property type="match status" value="1"/>
</dbReference>
<keyword evidence="3" id="KW-1185">Reference proteome</keyword>
<keyword evidence="2" id="KW-0808">Transferase</keyword>
<keyword evidence="2" id="KW-0689">Ribosomal protein</keyword>
<accession>A0A0C5V2R1</accession>
<organism evidence="2 3">
    <name type="scientific">Gynuella sunshinyii YC6258</name>
    <dbReference type="NCBI Taxonomy" id="1445510"/>
    <lineage>
        <taxon>Bacteria</taxon>
        <taxon>Pseudomonadati</taxon>
        <taxon>Pseudomonadota</taxon>
        <taxon>Gammaproteobacteria</taxon>
        <taxon>Oceanospirillales</taxon>
        <taxon>Saccharospirillaceae</taxon>
        <taxon>Gynuella</taxon>
    </lineage>
</organism>
<gene>
    <name evidence="2" type="ORF">YC6258_01707</name>
</gene>
<dbReference type="AlphaFoldDB" id="A0A0C5V2R1"/>
<dbReference type="STRING" id="1445510.YC6258_01707"/>
<keyword evidence="2" id="KW-0687">Ribonucleoprotein</keyword>
<dbReference type="Proteomes" id="UP000032266">
    <property type="component" value="Chromosome"/>
</dbReference>
<reference evidence="2 3" key="1">
    <citation type="submission" date="2014-01" db="EMBL/GenBank/DDBJ databases">
        <title>Full genme sequencing of cellulolytic bacterium Gynuella sunshinyii YC6258T gen. nov., sp. nov.</title>
        <authorList>
            <person name="Khan H."/>
            <person name="Chung E.J."/>
            <person name="Chung Y.R."/>
        </authorList>
    </citation>
    <scope>NUCLEOTIDE SEQUENCE [LARGE SCALE GENOMIC DNA]</scope>
    <source>
        <strain evidence="2 3">YC6258</strain>
    </source>
</reference>
<dbReference type="Gene3D" id="3.40.630.30">
    <property type="match status" value="1"/>
</dbReference>
<sequence>MNIVLANHADLPPFLEYLERQLQDNGTQQTPLFQPLSRSQNTLPPETREKFQKGIDAEYESADWRKLWLAKSIAGQIIGHVDLRHYGDELCRHRVLLGMGVDHKNRQQGVGTQLVHMALNFCHDNQWIDWLDLQVLSDNLPAKQLYLRCGFVIIGEIADYYRIDGESVSETLMTQATDIKRLVLTTGK</sequence>
<dbReference type="Pfam" id="PF00583">
    <property type="entry name" value="Acetyltransf_1"/>
    <property type="match status" value="1"/>
</dbReference>
<evidence type="ECO:0000313" key="3">
    <source>
        <dbReference type="Proteomes" id="UP000032266"/>
    </source>
</evidence>
<dbReference type="PROSITE" id="PS51186">
    <property type="entry name" value="GNAT"/>
    <property type="match status" value="1"/>
</dbReference>
<feature type="domain" description="N-acetyltransferase" evidence="1">
    <location>
        <begin position="1"/>
        <end position="178"/>
    </location>
</feature>
<dbReference type="GO" id="GO:0005840">
    <property type="term" value="C:ribosome"/>
    <property type="evidence" value="ECO:0007669"/>
    <property type="project" value="UniProtKB-KW"/>
</dbReference>
<dbReference type="GO" id="GO:0016747">
    <property type="term" value="F:acyltransferase activity, transferring groups other than amino-acyl groups"/>
    <property type="evidence" value="ECO:0007669"/>
    <property type="project" value="InterPro"/>
</dbReference>
<dbReference type="PANTHER" id="PTHR43328:SF1">
    <property type="entry name" value="N-ACETYLTRANSFERASE DOMAIN-CONTAINING PROTEIN"/>
    <property type="match status" value="1"/>
</dbReference>
<dbReference type="OrthoDB" id="9796919at2"/>
<evidence type="ECO:0000313" key="2">
    <source>
        <dbReference type="EMBL" id="AJQ93755.1"/>
    </source>
</evidence>